<keyword evidence="2" id="KW-1185">Reference proteome</keyword>
<accession>A0ABD3IF28</accession>
<proteinExistence type="predicted"/>
<dbReference type="EMBL" id="JBJQOH010000001">
    <property type="protein sequence ID" value="KAL3702313.1"/>
    <property type="molecule type" value="Genomic_DNA"/>
</dbReference>
<dbReference type="Proteomes" id="UP001633002">
    <property type="component" value="Unassembled WGS sequence"/>
</dbReference>
<dbReference type="AlphaFoldDB" id="A0ABD3IF28"/>
<organism evidence="1 2">
    <name type="scientific">Riccia sorocarpa</name>
    <dbReference type="NCBI Taxonomy" id="122646"/>
    <lineage>
        <taxon>Eukaryota</taxon>
        <taxon>Viridiplantae</taxon>
        <taxon>Streptophyta</taxon>
        <taxon>Embryophyta</taxon>
        <taxon>Marchantiophyta</taxon>
        <taxon>Marchantiopsida</taxon>
        <taxon>Marchantiidae</taxon>
        <taxon>Marchantiales</taxon>
        <taxon>Ricciaceae</taxon>
        <taxon>Riccia</taxon>
    </lineage>
</organism>
<evidence type="ECO:0000313" key="1">
    <source>
        <dbReference type="EMBL" id="KAL3702313.1"/>
    </source>
</evidence>
<comment type="caution">
    <text evidence="1">The sequence shown here is derived from an EMBL/GenBank/DDBJ whole genome shotgun (WGS) entry which is preliminary data.</text>
</comment>
<protein>
    <submittedName>
        <fullName evidence="1">Uncharacterized protein</fullName>
    </submittedName>
</protein>
<reference evidence="1 2" key="1">
    <citation type="submission" date="2024-09" db="EMBL/GenBank/DDBJ databases">
        <title>Chromosome-scale assembly of Riccia sorocarpa.</title>
        <authorList>
            <person name="Paukszto L."/>
        </authorList>
    </citation>
    <scope>NUCLEOTIDE SEQUENCE [LARGE SCALE GENOMIC DNA]</scope>
    <source>
        <strain evidence="1">LP-2024</strain>
        <tissue evidence="1">Aerial parts of the thallus</tissue>
    </source>
</reference>
<sequence>MGSHERTLGIALYLEVVADYVDIWSSPILTIKERIVKAVKVLWFFKLWRLWITHGQHGDDIPTLKENFISSQCFIDVTISCHFVVILVKLLGINTLACQFHFQVQKWHHLHIAVGKQQNGLGFEQPLPTTFKELITGEVEEGDNDDTMRANDSREEEFEEAPWGLFKLLLLDVNTEDEEQLQRAIEASAPLEPEEVIAEVHHILHETQDIA</sequence>
<evidence type="ECO:0000313" key="2">
    <source>
        <dbReference type="Proteomes" id="UP001633002"/>
    </source>
</evidence>
<name>A0ABD3IF28_9MARC</name>
<gene>
    <name evidence="1" type="ORF">R1sor_020335</name>
</gene>